<dbReference type="PROSITE" id="PS51257">
    <property type="entry name" value="PROKAR_LIPOPROTEIN"/>
    <property type="match status" value="1"/>
</dbReference>
<dbReference type="AlphaFoldDB" id="A0A3P3U795"/>
<evidence type="ECO:0000313" key="8">
    <source>
        <dbReference type="EMBL" id="RRJ65576.1"/>
    </source>
</evidence>
<dbReference type="RefSeq" id="WP_128633380.1">
    <property type="nucleotide sequence ID" value="NZ_RRCN01000001.1"/>
</dbReference>
<dbReference type="OrthoDB" id="9787283at2"/>
<name>A0A3P3U795_9BACL</name>
<sequence>MRTKNSSVWLKGLSVLVLVSFMLAACSGGSGANGDPGGASKDNQNQTSAADDGPLGKYDPAIEVSFVRDLSDVVENNVLGVLKGETIDNNRWTQLYEDELGIKIKYDWVVKGSPTSDQYLQKINVTLASGDLPDVIPVNATQLKQLADSDQIEDMTELYEKYASPFTKKVLSEEGTSVFDAATFDGKLMAVPQLESSMERAMYIWIRTDWLDKLGLKPPKTMADVLAISKAFTENDPDGNGKKDTFGLGVTKDLWGGAMGLEGFMAGYAAYPNIWVEDASGKLVFGSTQPEVKKALQVLQDMAKNGQIDQEFGVKDGGKVSEQVSAGKIGMEYGEQWNSIWPLQLNRDNDPNAQWQAFPIVSESGETPKVPLKFSTTRFFAVKKGAAHPEAVIKMFNLHLEKNWGETAEFDKYFAPPEAESVWQLSPVTPYPVKKNVDAFRAIDAARKAGDFSTLTGEAKTIQEKLEAYASGSSEGFALWGWERIYGEVGSMGIADQYDKNNQFLREKFVGAPTPTMVERKATLEKLQNEVFVKIILGDPIDKFDQFVADWKKLGGDQITQEVNEWYETTK</sequence>
<evidence type="ECO:0000256" key="6">
    <source>
        <dbReference type="SAM" id="MobiDB-lite"/>
    </source>
</evidence>
<keyword evidence="9" id="KW-1185">Reference proteome</keyword>
<evidence type="ECO:0000256" key="7">
    <source>
        <dbReference type="SAM" id="SignalP"/>
    </source>
</evidence>
<keyword evidence="4" id="KW-0564">Palmitate</keyword>
<dbReference type="Pfam" id="PF13416">
    <property type="entry name" value="SBP_bac_8"/>
    <property type="match status" value="1"/>
</dbReference>
<keyword evidence="5" id="KW-0449">Lipoprotein</keyword>
<feature type="region of interest" description="Disordered" evidence="6">
    <location>
        <begin position="32"/>
        <end position="56"/>
    </location>
</feature>
<evidence type="ECO:0000256" key="5">
    <source>
        <dbReference type="ARBA" id="ARBA00023288"/>
    </source>
</evidence>
<organism evidence="8 9">
    <name type="scientific">Paenibacillus oralis</name>
    <dbReference type="NCBI Taxonomy" id="2490856"/>
    <lineage>
        <taxon>Bacteria</taxon>
        <taxon>Bacillati</taxon>
        <taxon>Bacillota</taxon>
        <taxon>Bacilli</taxon>
        <taxon>Bacillales</taxon>
        <taxon>Paenibacillaceae</taxon>
        <taxon>Paenibacillus</taxon>
    </lineage>
</organism>
<keyword evidence="1" id="KW-1003">Cell membrane</keyword>
<dbReference type="PANTHER" id="PTHR43649:SF33">
    <property type="entry name" value="POLYGALACTURONAN_RHAMNOGALACTURONAN-BINDING PROTEIN YTCQ"/>
    <property type="match status" value="1"/>
</dbReference>
<accession>A0A3P3U795</accession>
<comment type="caution">
    <text evidence="8">The sequence shown here is derived from an EMBL/GenBank/DDBJ whole genome shotgun (WGS) entry which is preliminary data.</text>
</comment>
<evidence type="ECO:0000313" key="9">
    <source>
        <dbReference type="Proteomes" id="UP000267017"/>
    </source>
</evidence>
<reference evidence="8 9" key="1">
    <citation type="submission" date="2018-11" db="EMBL/GenBank/DDBJ databases">
        <title>Genome sequencing of Paenibacillus sp. KCOM 3021 (= ChDC PVNT-B20).</title>
        <authorList>
            <person name="Kook J.-K."/>
            <person name="Park S.-N."/>
            <person name="Lim Y.K."/>
        </authorList>
    </citation>
    <scope>NUCLEOTIDE SEQUENCE [LARGE SCALE GENOMIC DNA]</scope>
    <source>
        <strain evidence="8 9">KCOM 3021</strain>
    </source>
</reference>
<dbReference type="InterPro" id="IPR006059">
    <property type="entry name" value="SBP"/>
</dbReference>
<dbReference type="Gene3D" id="3.40.190.10">
    <property type="entry name" value="Periplasmic binding protein-like II"/>
    <property type="match status" value="3"/>
</dbReference>
<dbReference type="SUPFAM" id="SSF53850">
    <property type="entry name" value="Periplasmic binding protein-like II"/>
    <property type="match status" value="1"/>
</dbReference>
<evidence type="ECO:0000256" key="2">
    <source>
        <dbReference type="ARBA" id="ARBA00022729"/>
    </source>
</evidence>
<protein>
    <submittedName>
        <fullName evidence="8">Extracellular solute-binding protein</fullName>
    </submittedName>
</protein>
<evidence type="ECO:0000256" key="1">
    <source>
        <dbReference type="ARBA" id="ARBA00022475"/>
    </source>
</evidence>
<feature type="signal peptide" evidence="7">
    <location>
        <begin position="1"/>
        <end position="32"/>
    </location>
</feature>
<dbReference type="Proteomes" id="UP000267017">
    <property type="component" value="Unassembled WGS sequence"/>
</dbReference>
<feature type="chain" id="PRO_5039126427" evidence="7">
    <location>
        <begin position="33"/>
        <end position="571"/>
    </location>
</feature>
<dbReference type="CDD" id="cd13580">
    <property type="entry name" value="PBP2_AlgQ_like_1"/>
    <property type="match status" value="1"/>
</dbReference>
<proteinExistence type="predicted"/>
<gene>
    <name evidence="8" type="ORF">EHV15_23640</name>
</gene>
<dbReference type="InterPro" id="IPR050490">
    <property type="entry name" value="Bact_solute-bd_prot1"/>
</dbReference>
<evidence type="ECO:0000256" key="3">
    <source>
        <dbReference type="ARBA" id="ARBA00023136"/>
    </source>
</evidence>
<keyword evidence="2 7" id="KW-0732">Signal</keyword>
<evidence type="ECO:0000256" key="4">
    <source>
        <dbReference type="ARBA" id="ARBA00023139"/>
    </source>
</evidence>
<keyword evidence="3" id="KW-0472">Membrane</keyword>
<dbReference type="PANTHER" id="PTHR43649">
    <property type="entry name" value="ARABINOSE-BINDING PROTEIN-RELATED"/>
    <property type="match status" value="1"/>
</dbReference>
<dbReference type="EMBL" id="RRCN01000001">
    <property type="protein sequence ID" value="RRJ65576.1"/>
    <property type="molecule type" value="Genomic_DNA"/>
</dbReference>